<dbReference type="FunFam" id="1.10.287.130:FF:000001">
    <property type="entry name" value="Two-component sensor histidine kinase"/>
    <property type="match status" value="1"/>
</dbReference>
<dbReference type="SMART" id="SM00387">
    <property type="entry name" value="HATPase_c"/>
    <property type="match status" value="1"/>
</dbReference>
<dbReference type="CDD" id="cd00082">
    <property type="entry name" value="HisKA"/>
    <property type="match status" value="1"/>
</dbReference>
<evidence type="ECO:0000259" key="9">
    <source>
        <dbReference type="PROSITE" id="PS50109"/>
    </source>
</evidence>
<dbReference type="Gene3D" id="3.30.450.20">
    <property type="entry name" value="PAS domain"/>
    <property type="match status" value="3"/>
</dbReference>
<evidence type="ECO:0000259" key="11">
    <source>
        <dbReference type="PROSITE" id="PS50112"/>
    </source>
</evidence>
<dbReference type="SMART" id="SM00448">
    <property type="entry name" value="REC"/>
    <property type="match status" value="1"/>
</dbReference>
<keyword evidence="7" id="KW-0472">Membrane</keyword>
<gene>
    <name evidence="13" type="ORF">AMYX_31490</name>
</gene>
<dbReference type="GO" id="GO:0009927">
    <property type="term" value="F:histidine phosphotransfer kinase activity"/>
    <property type="evidence" value="ECO:0007669"/>
    <property type="project" value="TreeGrafter"/>
</dbReference>
<dbReference type="Pfam" id="PF02518">
    <property type="entry name" value="HATPase_c"/>
    <property type="match status" value="1"/>
</dbReference>
<dbReference type="RefSeq" id="WP_176066918.1">
    <property type="nucleotide sequence ID" value="NZ_BJTG01000007.1"/>
</dbReference>
<keyword evidence="14" id="KW-1185">Reference proteome</keyword>
<evidence type="ECO:0000256" key="8">
    <source>
        <dbReference type="PROSITE-ProRule" id="PRU00169"/>
    </source>
</evidence>
<dbReference type="SUPFAM" id="SSF55785">
    <property type="entry name" value="PYP-like sensor domain (PAS domain)"/>
    <property type="match status" value="3"/>
</dbReference>
<dbReference type="InterPro" id="IPR004358">
    <property type="entry name" value="Sig_transdc_His_kin-like_C"/>
</dbReference>
<dbReference type="SUPFAM" id="SSF52172">
    <property type="entry name" value="CheY-like"/>
    <property type="match status" value="1"/>
</dbReference>
<proteinExistence type="predicted"/>
<dbReference type="InterPro" id="IPR003594">
    <property type="entry name" value="HATPase_dom"/>
</dbReference>
<dbReference type="EC" id="2.7.13.3" evidence="2"/>
<evidence type="ECO:0000256" key="7">
    <source>
        <dbReference type="ARBA" id="ARBA00023136"/>
    </source>
</evidence>
<dbReference type="FunFam" id="3.30.450.20:FF:000099">
    <property type="entry name" value="Sensory box sensor histidine kinase"/>
    <property type="match status" value="1"/>
</dbReference>
<dbReference type="Gene3D" id="3.40.50.2300">
    <property type="match status" value="1"/>
</dbReference>
<dbReference type="Pfam" id="PF00072">
    <property type="entry name" value="Response_reg"/>
    <property type="match status" value="1"/>
</dbReference>
<dbReference type="InterPro" id="IPR036097">
    <property type="entry name" value="HisK_dim/P_sf"/>
</dbReference>
<comment type="caution">
    <text evidence="13">The sequence shown here is derived from an EMBL/GenBank/DDBJ whole genome shotgun (WGS) entry which is preliminary data.</text>
</comment>
<dbReference type="Gene3D" id="3.30.565.10">
    <property type="entry name" value="Histidine kinase-like ATPase, C-terminal domain"/>
    <property type="match status" value="1"/>
</dbReference>
<feature type="modified residue" description="4-aspartylphosphate" evidence="8">
    <location>
        <position position="715"/>
    </location>
</feature>
<comment type="catalytic activity">
    <reaction evidence="1">
        <text>ATP + protein L-histidine = ADP + protein N-phospho-L-histidine.</text>
        <dbReference type="EC" id="2.7.13.3"/>
    </reaction>
</comment>
<dbReference type="InterPro" id="IPR001789">
    <property type="entry name" value="Sig_transdc_resp-reg_receiver"/>
</dbReference>
<dbReference type="InterPro" id="IPR011006">
    <property type="entry name" value="CheY-like_superfamily"/>
</dbReference>
<dbReference type="InterPro" id="IPR036890">
    <property type="entry name" value="HATPase_C_sf"/>
</dbReference>
<evidence type="ECO:0000256" key="5">
    <source>
        <dbReference type="ARBA" id="ARBA00022777"/>
    </source>
</evidence>
<evidence type="ECO:0000259" key="12">
    <source>
        <dbReference type="PROSITE" id="PS50113"/>
    </source>
</evidence>
<name>A0A7I9VQ86_9BACT</name>
<dbReference type="CDD" id="cd00130">
    <property type="entry name" value="PAS"/>
    <property type="match status" value="2"/>
</dbReference>
<dbReference type="InterPro" id="IPR000700">
    <property type="entry name" value="PAS-assoc_C"/>
</dbReference>
<evidence type="ECO:0000313" key="13">
    <source>
        <dbReference type="EMBL" id="GEJ58408.1"/>
    </source>
</evidence>
<dbReference type="PRINTS" id="PR00344">
    <property type="entry name" value="BCTRLSENSOR"/>
</dbReference>
<evidence type="ECO:0000256" key="4">
    <source>
        <dbReference type="ARBA" id="ARBA00022679"/>
    </source>
</evidence>
<feature type="domain" description="Histidine kinase" evidence="9">
    <location>
        <begin position="428"/>
        <end position="646"/>
    </location>
</feature>
<dbReference type="CDD" id="cd17580">
    <property type="entry name" value="REC_2_DhkD-like"/>
    <property type="match status" value="1"/>
</dbReference>
<feature type="domain" description="Response regulatory" evidence="10">
    <location>
        <begin position="666"/>
        <end position="778"/>
    </location>
</feature>
<evidence type="ECO:0000256" key="6">
    <source>
        <dbReference type="ARBA" id="ARBA00023012"/>
    </source>
</evidence>
<feature type="domain" description="PAS" evidence="11">
    <location>
        <begin position="21"/>
        <end position="76"/>
    </location>
</feature>
<protein>
    <recommendedName>
        <fullName evidence="2">histidine kinase</fullName>
        <ecNumber evidence="2">2.7.13.3</ecNumber>
    </recommendedName>
</protein>
<evidence type="ECO:0000256" key="2">
    <source>
        <dbReference type="ARBA" id="ARBA00012438"/>
    </source>
</evidence>
<dbReference type="Pfam" id="PF00512">
    <property type="entry name" value="HisKA"/>
    <property type="match status" value="1"/>
</dbReference>
<feature type="domain" description="PAC" evidence="12">
    <location>
        <begin position="239"/>
        <end position="291"/>
    </location>
</feature>
<dbReference type="InterPro" id="IPR001610">
    <property type="entry name" value="PAC"/>
</dbReference>
<organism evidence="13 14">
    <name type="scientific">Anaeromyxobacter diazotrophicus</name>
    <dbReference type="NCBI Taxonomy" id="2590199"/>
    <lineage>
        <taxon>Bacteria</taxon>
        <taxon>Pseudomonadati</taxon>
        <taxon>Myxococcota</taxon>
        <taxon>Myxococcia</taxon>
        <taxon>Myxococcales</taxon>
        <taxon>Cystobacterineae</taxon>
        <taxon>Anaeromyxobacteraceae</taxon>
        <taxon>Anaeromyxobacter</taxon>
    </lineage>
</organism>
<dbReference type="PROSITE" id="PS50113">
    <property type="entry name" value="PAC"/>
    <property type="match status" value="3"/>
</dbReference>
<evidence type="ECO:0000313" key="14">
    <source>
        <dbReference type="Proteomes" id="UP000503640"/>
    </source>
</evidence>
<dbReference type="SUPFAM" id="SSF55874">
    <property type="entry name" value="ATPase domain of HSP90 chaperone/DNA topoisomerase II/histidine kinase"/>
    <property type="match status" value="1"/>
</dbReference>
<dbReference type="GO" id="GO:0000155">
    <property type="term" value="F:phosphorelay sensor kinase activity"/>
    <property type="evidence" value="ECO:0007669"/>
    <property type="project" value="InterPro"/>
</dbReference>
<evidence type="ECO:0000259" key="10">
    <source>
        <dbReference type="PROSITE" id="PS50110"/>
    </source>
</evidence>
<dbReference type="EMBL" id="BJTG01000007">
    <property type="protein sequence ID" value="GEJ58408.1"/>
    <property type="molecule type" value="Genomic_DNA"/>
</dbReference>
<dbReference type="SUPFAM" id="SSF47384">
    <property type="entry name" value="Homodimeric domain of signal transducing histidine kinase"/>
    <property type="match status" value="1"/>
</dbReference>
<dbReference type="PROSITE" id="PS50109">
    <property type="entry name" value="HIS_KIN"/>
    <property type="match status" value="1"/>
</dbReference>
<feature type="domain" description="PAC" evidence="12">
    <location>
        <begin position="365"/>
        <end position="417"/>
    </location>
</feature>
<dbReference type="GO" id="GO:0006355">
    <property type="term" value="P:regulation of DNA-templated transcription"/>
    <property type="evidence" value="ECO:0007669"/>
    <property type="project" value="InterPro"/>
</dbReference>
<dbReference type="InterPro" id="IPR013656">
    <property type="entry name" value="PAS_4"/>
</dbReference>
<dbReference type="SMART" id="SM00388">
    <property type="entry name" value="HisKA"/>
    <property type="match status" value="1"/>
</dbReference>
<dbReference type="PROSITE" id="PS50112">
    <property type="entry name" value="PAS"/>
    <property type="match status" value="1"/>
</dbReference>
<dbReference type="InterPro" id="IPR005467">
    <property type="entry name" value="His_kinase_dom"/>
</dbReference>
<evidence type="ECO:0000256" key="1">
    <source>
        <dbReference type="ARBA" id="ARBA00000085"/>
    </source>
</evidence>
<dbReference type="FunFam" id="3.30.565.10:FF:000006">
    <property type="entry name" value="Sensor histidine kinase WalK"/>
    <property type="match status" value="1"/>
</dbReference>
<dbReference type="InterPro" id="IPR035965">
    <property type="entry name" value="PAS-like_dom_sf"/>
</dbReference>
<dbReference type="Pfam" id="PF08448">
    <property type="entry name" value="PAS_4"/>
    <property type="match status" value="2"/>
</dbReference>
<feature type="domain" description="PAC" evidence="12">
    <location>
        <begin position="95"/>
        <end position="147"/>
    </location>
</feature>
<dbReference type="Proteomes" id="UP000503640">
    <property type="component" value="Unassembled WGS sequence"/>
</dbReference>
<keyword evidence="3 8" id="KW-0597">Phosphoprotein</keyword>
<dbReference type="PANTHER" id="PTHR43047:SF72">
    <property type="entry name" value="OSMOSENSING HISTIDINE PROTEIN KINASE SLN1"/>
    <property type="match status" value="1"/>
</dbReference>
<dbReference type="PROSITE" id="PS50110">
    <property type="entry name" value="RESPONSE_REGULATORY"/>
    <property type="match status" value="1"/>
</dbReference>
<dbReference type="SMART" id="SM00091">
    <property type="entry name" value="PAS"/>
    <property type="match status" value="2"/>
</dbReference>
<sequence>MSIGDFAAKTAGRELATSADAQGLVGAVLDTVASLVVVLDREGRIVRFNRACELATGFTAAEVVGRSVFELLVPADELGDVRPVFERLERGEFPSRHQNRWRTKDGGARLFDWANTCVLDERGQVELVIGTATDVTERDRAERALRDSEERARRRSAELEAVLDAVPAAVFITRDREARSMEGNGFCLELLRLPPGRNLSASAPGGERPRGFRAMRGGQDLPPEQLPVQIAAATGSEVRQCEYDLVFSDGEVRHMLGNATPLREPDGRLRGAVGAFLDITELKRSEQALRGSEARLRALADSMPQLAWTARPDGYIDWYNRRWYAYTGTTPERMEGWGWQEVHDPASLPAVLRRWRESVATGSPFEMEFPLRGADGRFRRFLTRVYPLRDEGGAVVQWFGTNTDVTELVEAQEALREADRRKDDFLGMLSHELRNPLAPIRNSIYILRHAEASSEQAARAQRVIERQAEHLTRLVDDLLDVTRIARGKTELRRSRFDLLDVVLRAADDFRAMLDERGVALRVELPSAGLPVDADETRLTQVVGNLLHNAAKFTRRGDQVTLAVRAAGGEAEIAVRDTGVGIDAALLPNVFQPFVQGARTLARTEGGLGLGLALVKGLVDLHGGSVRVESAGEGQGAEFTVRLPLAVPGAARPEPRAGAGPGGARRRVLVVDDNADAADSLAELTRMLGHEVAVVYDGPSAVARARAEPFDVILCDLGLPGMSGYEVAKAIRAGGAPGLRMVALSGYAQPEDRRAALDAGFERHLAKPACPDDIARVLG</sequence>
<keyword evidence="6" id="KW-0902">Two-component regulatory system</keyword>
<dbReference type="Gene3D" id="1.10.287.130">
    <property type="match status" value="1"/>
</dbReference>
<dbReference type="GO" id="GO:0005886">
    <property type="term" value="C:plasma membrane"/>
    <property type="evidence" value="ECO:0007669"/>
    <property type="project" value="TreeGrafter"/>
</dbReference>
<reference evidence="14" key="1">
    <citation type="journal article" date="2020" name="Appl. Environ. Microbiol.">
        <title>Diazotrophic Anaeromyxobacter Isolates from Soils.</title>
        <authorList>
            <person name="Masuda Y."/>
            <person name="Yamanaka H."/>
            <person name="Xu Z.X."/>
            <person name="Shiratori Y."/>
            <person name="Aono T."/>
            <person name="Amachi S."/>
            <person name="Senoo K."/>
            <person name="Itoh H."/>
        </authorList>
    </citation>
    <scope>NUCLEOTIDE SEQUENCE [LARGE SCALE GENOMIC DNA]</scope>
    <source>
        <strain evidence="14">R267</strain>
    </source>
</reference>
<keyword evidence="4" id="KW-0808">Transferase</keyword>
<dbReference type="InterPro" id="IPR000014">
    <property type="entry name" value="PAS"/>
</dbReference>
<dbReference type="PANTHER" id="PTHR43047">
    <property type="entry name" value="TWO-COMPONENT HISTIDINE PROTEIN KINASE"/>
    <property type="match status" value="1"/>
</dbReference>
<dbReference type="InterPro" id="IPR003661">
    <property type="entry name" value="HisK_dim/P_dom"/>
</dbReference>
<accession>A0A7I9VQ86</accession>
<evidence type="ECO:0000256" key="3">
    <source>
        <dbReference type="ARBA" id="ARBA00022553"/>
    </source>
</evidence>
<dbReference type="NCBIfam" id="TIGR00229">
    <property type="entry name" value="sensory_box"/>
    <property type="match status" value="3"/>
</dbReference>
<dbReference type="InterPro" id="IPR013767">
    <property type="entry name" value="PAS_fold"/>
</dbReference>
<keyword evidence="5" id="KW-0418">Kinase</keyword>
<dbReference type="Pfam" id="PF00989">
    <property type="entry name" value="PAS"/>
    <property type="match status" value="1"/>
</dbReference>
<dbReference type="AlphaFoldDB" id="A0A7I9VQ86"/>
<dbReference type="SMART" id="SM00086">
    <property type="entry name" value="PAC"/>
    <property type="match status" value="3"/>
</dbReference>